<dbReference type="Proteomes" id="UP001596406">
    <property type="component" value="Unassembled WGS sequence"/>
</dbReference>
<organism evidence="1 2">
    <name type="scientific">Halomarina ordinaria</name>
    <dbReference type="NCBI Taxonomy" id="3033939"/>
    <lineage>
        <taxon>Archaea</taxon>
        <taxon>Methanobacteriati</taxon>
        <taxon>Methanobacteriota</taxon>
        <taxon>Stenosarchaea group</taxon>
        <taxon>Halobacteria</taxon>
        <taxon>Halobacteriales</taxon>
        <taxon>Natronomonadaceae</taxon>
        <taxon>Halomarina</taxon>
    </lineage>
</organism>
<protein>
    <submittedName>
        <fullName evidence="1">DUF192 domain-containing protein</fullName>
    </submittedName>
</protein>
<dbReference type="InterPro" id="IPR038695">
    <property type="entry name" value="Saro_0823-like_sf"/>
</dbReference>
<evidence type="ECO:0000313" key="2">
    <source>
        <dbReference type="Proteomes" id="UP001596406"/>
    </source>
</evidence>
<accession>A0ABD5UCK7</accession>
<evidence type="ECO:0000313" key="1">
    <source>
        <dbReference type="EMBL" id="MFC6836613.1"/>
    </source>
</evidence>
<dbReference type="EMBL" id="JBHSXM010000001">
    <property type="protein sequence ID" value="MFC6836613.1"/>
    <property type="molecule type" value="Genomic_DNA"/>
</dbReference>
<sequence length="111" mass="12169">MRVVHDSGRVLASNVDRAEGVLAKGRGLMFRRSIPPDYGLVFPFSRTARRSIHMVCVPFPIDVCWLAEGRVRETATLPAWRGYGAAVADTVVEFPAGTLTGVEVGDRVRVE</sequence>
<reference evidence="1 2" key="1">
    <citation type="journal article" date="2019" name="Int. J. Syst. Evol. Microbiol.">
        <title>The Global Catalogue of Microorganisms (GCM) 10K type strain sequencing project: providing services to taxonomists for standard genome sequencing and annotation.</title>
        <authorList>
            <consortium name="The Broad Institute Genomics Platform"/>
            <consortium name="The Broad Institute Genome Sequencing Center for Infectious Disease"/>
            <person name="Wu L."/>
            <person name="Ma J."/>
        </authorList>
    </citation>
    <scope>NUCLEOTIDE SEQUENCE [LARGE SCALE GENOMIC DNA]</scope>
    <source>
        <strain evidence="1 2">PSRA2</strain>
    </source>
</reference>
<dbReference type="InterPro" id="IPR003795">
    <property type="entry name" value="DUF192"/>
</dbReference>
<dbReference type="RefSeq" id="WP_304448294.1">
    <property type="nucleotide sequence ID" value="NZ_JARRAH010000001.1"/>
</dbReference>
<comment type="caution">
    <text evidence="1">The sequence shown here is derived from an EMBL/GenBank/DDBJ whole genome shotgun (WGS) entry which is preliminary data.</text>
</comment>
<dbReference type="PANTHER" id="PTHR37953:SF1">
    <property type="entry name" value="UPF0127 PROTEIN MJ1496"/>
    <property type="match status" value="1"/>
</dbReference>
<name>A0ABD5UCK7_9EURY</name>
<dbReference type="Pfam" id="PF02643">
    <property type="entry name" value="DUF192"/>
    <property type="match status" value="1"/>
</dbReference>
<keyword evidence="2" id="KW-1185">Reference proteome</keyword>
<dbReference type="AlphaFoldDB" id="A0ABD5UCK7"/>
<gene>
    <name evidence="1" type="ORF">ACFQHK_08815</name>
</gene>
<dbReference type="Gene3D" id="2.60.120.1140">
    <property type="entry name" value="Protein of unknown function DUF192"/>
    <property type="match status" value="1"/>
</dbReference>
<proteinExistence type="predicted"/>
<dbReference type="PANTHER" id="PTHR37953">
    <property type="entry name" value="UPF0127 PROTEIN MJ1496"/>
    <property type="match status" value="1"/>
</dbReference>